<dbReference type="KEGG" id="dau:Daud_1475"/>
<dbReference type="eggNOG" id="ENOG502ZTTW">
    <property type="taxonomic scope" value="Bacteria"/>
</dbReference>
<sequence length="145" mass="16730">MVEAEGENTCAPSFFNLEEYHKTLRLWHEEVIEMALGDLIDEFNEVKGGAVWETKKRSLFDQNVREVILVDKIVGTSHFRILRNENFEFVFEHQGPFGKRVLKVDLHQVDYHDGIRIVLGWSPEETVMKVSDTTLDPRAIIVSAS</sequence>
<gene>
    <name evidence="1" type="ordered locus">Daud_1475</name>
</gene>
<dbReference type="EMBL" id="CP000860">
    <property type="protein sequence ID" value="ACA59981.1"/>
    <property type="molecule type" value="Genomic_DNA"/>
</dbReference>
<reference evidence="2" key="1">
    <citation type="submission" date="2007-10" db="EMBL/GenBank/DDBJ databases">
        <title>Complete sequence of chromosome of Desulforudis audaxviator MP104C.</title>
        <authorList>
            <person name="Copeland A."/>
            <person name="Lucas S."/>
            <person name="Lapidus A."/>
            <person name="Barry K."/>
            <person name="Glavina del Rio T."/>
            <person name="Dalin E."/>
            <person name="Tice H."/>
            <person name="Bruce D."/>
            <person name="Pitluck S."/>
            <person name="Lowry S.R."/>
            <person name="Larimer F."/>
            <person name="Land M.L."/>
            <person name="Hauser L."/>
            <person name="Kyrpides N."/>
            <person name="Ivanova N.N."/>
            <person name="Richardson P."/>
        </authorList>
    </citation>
    <scope>NUCLEOTIDE SEQUENCE [LARGE SCALE GENOMIC DNA]</scope>
    <source>
        <strain evidence="2">MP104C</strain>
    </source>
</reference>
<protein>
    <submittedName>
        <fullName evidence="1">Uncharacterized protein</fullName>
    </submittedName>
</protein>
<evidence type="ECO:0000313" key="2">
    <source>
        <dbReference type="Proteomes" id="UP000008544"/>
    </source>
</evidence>
<evidence type="ECO:0000313" key="1">
    <source>
        <dbReference type="EMBL" id="ACA59981.1"/>
    </source>
</evidence>
<dbReference type="HOGENOM" id="CLU_1783725_0_0_9"/>
<dbReference type="Proteomes" id="UP000008544">
    <property type="component" value="Chromosome"/>
</dbReference>
<name>B1I4R0_DESAP</name>
<accession>B1I4R0</accession>
<reference evidence="1 2" key="2">
    <citation type="journal article" date="2008" name="Science">
        <title>Environmental genomics reveals a single-species ecosystem deep within Earth.</title>
        <authorList>
            <person name="Chivian D."/>
            <person name="Brodie E.L."/>
            <person name="Alm E.J."/>
            <person name="Culley D.E."/>
            <person name="Dehal P.S."/>
            <person name="Desantis T.Z."/>
            <person name="Gihring T.M."/>
            <person name="Lapidus A."/>
            <person name="Lin L.H."/>
            <person name="Lowry S.R."/>
            <person name="Moser D.P."/>
            <person name="Richardson P.M."/>
            <person name="Southam G."/>
            <person name="Wanger G."/>
            <person name="Pratt L.M."/>
            <person name="Andersen G.L."/>
            <person name="Hazen T.C."/>
            <person name="Brockman F.J."/>
            <person name="Arkin A.P."/>
            <person name="Onstott T.C."/>
        </authorList>
    </citation>
    <scope>NUCLEOTIDE SEQUENCE [LARGE SCALE GENOMIC DNA]</scope>
    <source>
        <strain evidence="1 2">MP104C</strain>
    </source>
</reference>
<keyword evidence="2" id="KW-1185">Reference proteome</keyword>
<proteinExistence type="predicted"/>
<dbReference type="AlphaFoldDB" id="B1I4R0"/>
<organism evidence="1 2">
    <name type="scientific">Desulforudis audaxviator (strain MP104C)</name>
    <dbReference type="NCBI Taxonomy" id="477974"/>
    <lineage>
        <taxon>Bacteria</taxon>
        <taxon>Bacillati</taxon>
        <taxon>Bacillota</taxon>
        <taxon>Clostridia</taxon>
        <taxon>Thermoanaerobacterales</taxon>
        <taxon>Candidatus Desulforudaceae</taxon>
        <taxon>Candidatus Desulforudis</taxon>
    </lineage>
</organism>